<dbReference type="Proteomes" id="UP001597206">
    <property type="component" value="Unassembled WGS sequence"/>
</dbReference>
<reference evidence="2" key="1">
    <citation type="journal article" date="2019" name="Int. J. Syst. Evol. Microbiol.">
        <title>The Global Catalogue of Microorganisms (GCM) 10K type strain sequencing project: providing services to taxonomists for standard genome sequencing and annotation.</title>
        <authorList>
            <consortium name="The Broad Institute Genomics Platform"/>
            <consortium name="The Broad Institute Genome Sequencing Center for Infectious Disease"/>
            <person name="Wu L."/>
            <person name="Ma J."/>
        </authorList>
    </citation>
    <scope>NUCLEOTIDE SEQUENCE [LARGE SCALE GENOMIC DNA]</scope>
    <source>
        <strain evidence="2">CCUG 58411</strain>
    </source>
</reference>
<name>A0ABW3PJR6_9PROT</name>
<proteinExistence type="predicted"/>
<dbReference type="EMBL" id="JBHTLN010000007">
    <property type="protein sequence ID" value="MFD1123692.1"/>
    <property type="molecule type" value="Genomic_DNA"/>
</dbReference>
<sequence>MTYPLLTAQHLLNARVIERDPRGIKVLQLPNGDYLKVFRLRHRFSWSRFQGYAQRFSNNASSLAALGIPTVRVINCYQVKNGRLLDYPLSAHSHSEPIQDIAPLTQTYAVHYAPLAGETLKILLDQQQLDTNHVKQLGVFIAELHEKGIHFRSLHLGNIVLTPEGKMGLIDIADMKIYPWSLWFGTRLRSFRHLTRYARINVSFGDTNWSMLVNSYIEHAALTVSQAGILKKKMQHFLLHPPH</sequence>
<keyword evidence="2" id="KW-1185">Reference proteome</keyword>
<dbReference type="RefSeq" id="WP_379035633.1">
    <property type="nucleotide sequence ID" value="NZ_JBHTLN010000007.1"/>
</dbReference>
<evidence type="ECO:0008006" key="3">
    <source>
        <dbReference type="Google" id="ProtNLM"/>
    </source>
</evidence>
<organism evidence="1 2">
    <name type="scientific">Methylophilus flavus</name>
    <dbReference type="NCBI Taxonomy" id="640084"/>
    <lineage>
        <taxon>Bacteria</taxon>
        <taxon>Pseudomonadati</taxon>
        <taxon>Pseudomonadota</taxon>
        <taxon>Betaproteobacteria</taxon>
        <taxon>Nitrosomonadales</taxon>
        <taxon>Methylophilaceae</taxon>
        <taxon>Methylophilus</taxon>
    </lineage>
</organism>
<dbReference type="SUPFAM" id="SSF56112">
    <property type="entry name" value="Protein kinase-like (PK-like)"/>
    <property type="match status" value="1"/>
</dbReference>
<evidence type="ECO:0000313" key="2">
    <source>
        <dbReference type="Proteomes" id="UP001597206"/>
    </source>
</evidence>
<dbReference type="InterPro" id="IPR011009">
    <property type="entry name" value="Kinase-like_dom_sf"/>
</dbReference>
<evidence type="ECO:0000313" key="1">
    <source>
        <dbReference type="EMBL" id="MFD1123692.1"/>
    </source>
</evidence>
<comment type="caution">
    <text evidence="1">The sequence shown here is derived from an EMBL/GenBank/DDBJ whole genome shotgun (WGS) entry which is preliminary data.</text>
</comment>
<protein>
    <recommendedName>
        <fullName evidence="3">Toluene tolerance protein</fullName>
    </recommendedName>
</protein>
<gene>
    <name evidence="1" type="ORF">ACFQ2T_14340</name>
</gene>
<accession>A0ABW3PJR6</accession>